<evidence type="ECO:0000313" key="2">
    <source>
        <dbReference type="Proteomes" id="UP000742786"/>
    </source>
</evidence>
<accession>A0A916IZY1</accession>
<organism evidence="1 2">
    <name type="scientific">Georgfuchsia toluolica</name>
    <dbReference type="NCBI Taxonomy" id="424218"/>
    <lineage>
        <taxon>Bacteria</taxon>
        <taxon>Pseudomonadati</taxon>
        <taxon>Pseudomonadota</taxon>
        <taxon>Betaproteobacteria</taxon>
        <taxon>Nitrosomonadales</taxon>
        <taxon>Sterolibacteriaceae</taxon>
        <taxon>Georgfuchsia</taxon>
    </lineage>
</organism>
<dbReference type="AlphaFoldDB" id="A0A916IZY1"/>
<reference evidence="1" key="1">
    <citation type="submission" date="2021-04" db="EMBL/GenBank/DDBJ databases">
        <authorList>
            <person name="Hornung B."/>
        </authorList>
    </citation>
    <scope>NUCLEOTIDE SEQUENCE</scope>
    <source>
        <strain evidence="1">G5G6</strain>
    </source>
</reference>
<gene>
    <name evidence="1" type="ORF">GTOL_10032</name>
</gene>
<name>A0A916IZY1_9PROT</name>
<comment type="caution">
    <text evidence="1">The sequence shown here is derived from an EMBL/GenBank/DDBJ whole genome shotgun (WGS) entry which is preliminary data.</text>
</comment>
<dbReference type="EMBL" id="CAJQUM010000001">
    <property type="protein sequence ID" value="CAG4882150.1"/>
    <property type="molecule type" value="Genomic_DNA"/>
</dbReference>
<protein>
    <submittedName>
        <fullName evidence="1">Uncharacterized protein</fullName>
    </submittedName>
</protein>
<proteinExistence type="predicted"/>
<dbReference type="Proteomes" id="UP000742786">
    <property type="component" value="Unassembled WGS sequence"/>
</dbReference>
<keyword evidence="2" id="KW-1185">Reference proteome</keyword>
<evidence type="ECO:0000313" key="1">
    <source>
        <dbReference type="EMBL" id="CAG4882150.1"/>
    </source>
</evidence>
<sequence length="49" mass="5477">MYITSHKTAKGKNLAFCYPLTNYANTGYCATDCNIPWRLGKESRTGDNS</sequence>